<dbReference type="Proteomes" id="UP000000517">
    <property type="component" value="Chromosome"/>
</dbReference>
<dbReference type="HOGENOM" id="CLU_873598_0_0_0"/>
<name>D9SC01_FIBSS</name>
<organism evidence="1 2">
    <name type="scientific">Fibrobacter succinogenes (strain ATCC 19169 / S85)</name>
    <dbReference type="NCBI Taxonomy" id="59374"/>
    <lineage>
        <taxon>Bacteria</taxon>
        <taxon>Pseudomonadati</taxon>
        <taxon>Fibrobacterota</taxon>
        <taxon>Fibrobacteria</taxon>
        <taxon>Fibrobacterales</taxon>
        <taxon>Fibrobacteraceae</taxon>
        <taxon>Fibrobacter</taxon>
    </lineage>
</organism>
<protein>
    <submittedName>
        <fullName evidence="1">Uncharacterized protein</fullName>
    </submittedName>
</protein>
<sequence length="318" mass="35375">MIFLVQSVENLYINKNNLIMRICMKKVLAVLPAVALAMAGCVSSSDDSNSVAPTPASLPTDFIVTEMGEYSYAADGSLEVTKATCTDYANEVVWKKTTQRGSLTDAGNGTAKMDLGDGDGKNTYEFRVAAGEKFPEGNFYKSSTLNDPLIWGVVLEDPYYSEAVFINTDCIFQNFGEMQETLALMVGVPKTSINMSCKTLSIEGLEMTYVSHTQESIEYTVSYGGVTSSVKQRFRYAFVENDCKKAFKDYQKEYESGETQEFFNFDYYDQDIDASAEFTDLIINFHNRTGLAKSAPTLTKKQIKDIFRAVGSKIRRGK</sequence>
<dbReference type="EMBL" id="CP002158">
    <property type="protein sequence ID" value="ADL26209.1"/>
    <property type="molecule type" value="Genomic_DNA"/>
</dbReference>
<gene>
    <name evidence="1" type="ordered locus">FSU_2149</name>
</gene>
<evidence type="ECO:0000313" key="1">
    <source>
        <dbReference type="EMBL" id="ADL26209.1"/>
    </source>
</evidence>
<reference evidence="2" key="1">
    <citation type="submission" date="2010-08" db="EMBL/GenBank/DDBJ databases">
        <title>Complete sequence of Fibrobacter succinogenes subsp. succinogenes S85.</title>
        <authorList>
            <person name="Durkin A.S."/>
            <person name="Nelson K.E."/>
            <person name="Morrison M."/>
            <person name="Forsberg C.W."/>
            <person name="Wilson D.B."/>
            <person name="Russell J.B."/>
            <person name="Cann I.K.O."/>
            <person name="Mackie R.I."/>
            <person name="White B.A."/>
        </authorList>
    </citation>
    <scope>NUCLEOTIDE SEQUENCE [LARGE SCALE GENOMIC DNA]</scope>
    <source>
        <strain evidence="2">ATCC 19169 / S85</strain>
    </source>
</reference>
<dbReference type="AlphaFoldDB" id="D9SC01"/>
<dbReference type="KEGG" id="fsc:FSU_2149"/>
<evidence type="ECO:0000313" key="2">
    <source>
        <dbReference type="Proteomes" id="UP000000517"/>
    </source>
</evidence>
<accession>D9SC01</accession>
<proteinExistence type="predicted"/>